<name>A0A8H7PXA2_MORIS</name>
<evidence type="ECO:0000313" key="1">
    <source>
        <dbReference type="EMBL" id="KAG2181968.1"/>
    </source>
</evidence>
<sequence length="867" mass="96637">MVTMLLQKDPPVSNDISIVESNARITEEMDMVEHEQLDRDPVAILGQVMFTLLQANELTWNTTFKRLRQNVKLEGMRRGIGAFADTLAALDYHAALSSLSQRDIFESLIDKILHVSGQHRMTSKRVIQYLLLLSPTSRSFRTFLNEGLATADNRFKMAALCVIDDLTSQWDATPSDQNVSEADGAKLGENTMKPNGYLKAEVYIMAAFIPQCTNIASTSQTASRLSVLASDVVLSLSRSYLHMLTQPDQAHSAQINDKWKIAGIQAINVDQKDTLVRLVSDLISLVHIIKQWLNAFDLQSNVAWHEIETYLVVAKGRLSSNGGERQTLGNLSRFWQVISHSLSWKHVRAKPKTMLKANALGSNTSIDSDATWSYLLGALCSLLIMNGGRYQILVPAQADTVQKLDQPLMDASVKYTKDFLNITARPIGFESVGSDLASLLHHLDGSSSQSLDNYEVKMLRQRLFPQLASGSISYSTCLDIVKRVLSSSHQTDEPLTERLALIHDVYGYIGHANKDMSQLAQTCIVLTLNASPECLFNYIECIRDEASGRSIQGTTTTGQLSPGNLINISKTPDAKDTANLMNVIDQWAQQASKDAWTQILATLVRKAYACRNDKVYTAIWKCISSYIGSDTDLMRIVTTTCVDTMEQQPRLTETMISDSTDEGALAIQDLTFARLCPLLILLAFPESAFSEIVSDVDVNEAKDYWFDDAEPDMDSGVIEQSLSMRLLQALLIRAEHILEIQYVRPVALTVLAGLFGSEGRFLTLCRNKLEKLLKSWKNYHVAIKYWLYGFCVWAKGPWATATHLQATDDELVRELQTRVFSVISQWKDTTATTDVNNDEFKKLKMGAAEANALAQTIITNMTRDIGP</sequence>
<gene>
    <name evidence="1" type="ORF">INT43_006893</name>
</gene>
<dbReference type="PANTHER" id="PTHR37743:SF1">
    <property type="entry name" value="ARM REPEAT SUPERFAMILY PROTEIN"/>
    <property type="match status" value="1"/>
</dbReference>
<keyword evidence="2" id="KW-1185">Reference proteome</keyword>
<accession>A0A8H7PXA2</accession>
<dbReference type="AlphaFoldDB" id="A0A8H7PXA2"/>
<dbReference type="PANTHER" id="PTHR37743">
    <property type="entry name" value="ARM REPEAT SUPERFAMILY PROTEIN"/>
    <property type="match status" value="1"/>
</dbReference>
<comment type="caution">
    <text evidence="1">The sequence shown here is derived from an EMBL/GenBank/DDBJ whole genome shotgun (WGS) entry which is preliminary data.</text>
</comment>
<protein>
    <submittedName>
        <fullName evidence="1">Uncharacterized protein</fullName>
    </submittedName>
</protein>
<dbReference type="EMBL" id="JAEPQZ010000004">
    <property type="protein sequence ID" value="KAG2181968.1"/>
    <property type="molecule type" value="Genomic_DNA"/>
</dbReference>
<proteinExistence type="predicted"/>
<dbReference type="OrthoDB" id="79603at2759"/>
<evidence type="ECO:0000313" key="2">
    <source>
        <dbReference type="Proteomes" id="UP000654370"/>
    </source>
</evidence>
<organism evidence="1 2">
    <name type="scientific">Mortierella isabellina</name>
    <name type="common">Filamentous fungus</name>
    <name type="synonym">Umbelopsis isabellina</name>
    <dbReference type="NCBI Taxonomy" id="91625"/>
    <lineage>
        <taxon>Eukaryota</taxon>
        <taxon>Fungi</taxon>
        <taxon>Fungi incertae sedis</taxon>
        <taxon>Mucoromycota</taxon>
        <taxon>Mucoromycotina</taxon>
        <taxon>Umbelopsidomycetes</taxon>
        <taxon>Umbelopsidales</taxon>
        <taxon>Umbelopsidaceae</taxon>
        <taxon>Umbelopsis</taxon>
    </lineage>
</organism>
<dbReference type="Proteomes" id="UP000654370">
    <property type="component" value="Unassembled WGS sequence"/>
</dbReference>
<reference evidence="1" key="1">
    <citation type="submission" date="2020-12" db="EMBL/GenBank/DDBJ databases">
        <title>Metabolic potential, ecology and presence of endohyphal bacteria is reflected in genomic diversity of Mucoromycotina.</title>
        <authorList>
            <person name="Muszewska A."/>
            <person name="Okrasinska A."/>
            <person name="Steczkiewicz K."/>
            <person name="Drgas O."/>
            <person name="Orlowska M."/>
            <person name="Perlinska-Lenart U."/>
            <person name="Aleksandrzak-Piekarczyk T."/>
            <person name="Szatraj K."/>
            <person name="Zielenkiewicz U."/>
            <person name="Pilsyk S."/>
            <person name="Malc E."/>
            <person name="Mieczkowski P."/>
            <person name="Kruszewska J.S."/>
            <person name="Biernat P."/>
            <person name="Pawlowska J."/>
        </authorList>
    </citation>
    <scope>NUCLEOTIDE SEQUENCE</scope>
    <source>
        <strain evidence="1">WA0000067209</strain>
    </source>
</reference>